<feature type="domain" description="Coenzyme F420:L-glutamate ligase-like" evidence="1">
    <location>
        <begin position="2"/>
        <end position="48"/>
    </location>
</feature>
<sequence length="89" mass="10091">MRAGVDQSNIEDGMVIFLPPDPMAAAAEVREVNREITGRTVGVIITHVKCRAGAGERHRGNRIPWVENYQQTEVYVNWWERAGIRMRGT</sequence>
<protein>
    <submittedName>
        <fullName evidence="2">Coenzyme f420-0:l-glutamate ligase</fullName>
    </submittedName>
</protein>
<keyword evidence="2" id="KW-0436">Ligase</keyword>
<dbReference type="Pfam" id="PF01996">
    <property type="entry name" value="F420_ligase"/>
    <property type="match status" value="1"/>
</dbReference>
<comment type="caution">
    <text evidence="2">The sequence shown here is derived from an EMBL/GenBank/DDBJ whole genome shotgun (WGS) entry which is preliminary data.</text>
</comment>
<evidence type="ECO:0000259" key="1">
    <source>
        <dbReference type="Pfam" id="PF01996"/>
    </source>
</evidence>
<dbReference type="GO" id="GO:0016874">
    <property type="term" value="F:ligase activity"/>
    <property type="evidence" value="ECO:0007669"/>
    <property type="project" value="UniProtKB-KW"/>
</dbReference>
<gene>
    <name evidence="2" type="ORF">ASZ90_016561</name>
</gene>
<dbReference type="InterPro" id="IPR002847">
    <property type="entry name" value="F420-0_gamma-glut_ligase-dom"/>
</dbReference>
<reference evidence="2" key="1">
    <citation type="journal article" date="2015" name="Proc. Natl. Acad. Sci. U.S.A.">
        <title>Networks of energetic and metabolic interactions define dynamics in microbial communities.</title>
        <authorList>
            <person name="Embree M."/>
            <person name="Liu J.K."/>
            <person name="Al-Bassam M.M."/>
            <person name="Zengler K."/>
        </authorList>
    </citation>
    <scope>NUCLEOTIDE SEQUENCE</scope>
</reference>
<accession>A0A0W8EN59</accession>
<proteinExistence type="predicted"/>
<dbReference type="EMBL" id="LNQE01001742">
    <property type="protein sequence ID" value="KUG10037.1"/>
    <property type="molecule type" value="Genomic_DNA"/>
</dbReference>
<evidence type="ECO:0000313" key="2">
    <source>
        <dbReference type="EMBL" id="KUG10037.1"/>
    </source>
</evidence>
<dbReference type="SUPFAM" id="SSF144010">
    <property type="entry name" value="CofE-like"/>
    <property type="match status" value="1"/>
</dbReference>
<name>A0A0W8EN59_9ZZZZ</name>
<dbReference type="AlphaFoldDB" id="A0A0W8EN59"/>
<organism evidence="2">
    <name type="scientific">hydrocarbon metagenome</name>
    <dbReference type="NCBI Taxonomy" id="938273"/>
    <lineage>
        <taxon>unclassified sequences</taxon>
        <taxon>metagenomes</taxon>
        <taxon>ecological metagenomes</taxon>
    </lineage>
</organism>
<dbReference type="Gene3D" id="3.90.1660.10">
    <property type="entry name" value="CofE-like domain"/>
    <property type="match status" value="1"/>
</dbReference>